<dbReference type="AlphaFoldDB" id="A0A8C6ZVA1"/>
<reference evidence="1" key="2">
    <citation type="submission" date="2025-09" db="UniProtKB">
        <authorList>
            <consortium name="Ensembl"/>
        </authorList>
    </citation>
    <scope>IDENTIFICATION</scope>
</reference>
<sequence>MLTVFRKKNIKKGLYNICYHLNTTTKAGTVGKICLDNLKDKRLLKTNEAQAIKPLGRKTKLYAMNNIYIQSEHQVQITFLFYQECATFCLSNHCTVMIFKR</sequence>
<accession>A0A8C6ZVA1</accession>
<name>A0A8C6ZVA1_NOTPE</name>
<evidence type="ECO:0000313" key="1">
    <source>
        <dbReference type="Ensembl" id="ENSNPEP00000018119.1"/>
    </source>
</evidence>
<organism evidence="1 2">
    <name type="scientific">Nothoprocta perdicaria</name>
    <name type="common">Chilean tinamou</name>
    <name type="synonym">Crypturus perdicarius</name>
    <dbReference type="NCBI Taxonomy" id="30464"/>
    <lineage>
        <taxon>Eukaryota</taxon>
        <taxon>Metazoa</taxon>
        <taxon>Chordata</taxon>
        <taxon>Craniata</taxon>
        <taxon>Vertebrata</taxon>
        <taxon>Euteleostomi</taxon>
        <taxon>Archelosauria</taxon>
        <taxon>Archosauria</taxon>
        <taxon>Dinosauria</taxon>
        <taxon>Saurischia</taxon>
        <taxon>Theropoda</taxon>
        <taxon>Coelurosauria</taxon>
        <taxon>Aves</taxon>
        <taxon>Palaeognathae</taxon>
        <taxon>Tinamiformes</taxon>
        <taxon>Tinamidae</taxon>
        <taxon>Nothoprocta</taxon>
    </lineage>
</organism>
<keyword evidence="2" id="KW-1185">Reference proteome</keyword>
<dbReference type="Proteomes" id="UP000694420">
    <property type="component" value="Unplaced"/>
</dbReference>
<dbReference type="Ensembl" id="ENSNPET00000018577.1">
    <property type="protein sequence ID" value="ENSNPEP00000018119.1"/>
    <property type="gene ID" value="ENSNPEG00000013495.1"/>
</dbReference>
<proteinExistence type="predicted"/>
<reference evidence="1" key="1">
    <citation type="submission" date="2025-08" db="UniProtKB">
        <authorList>
            <consortium name="Ensembl"/>
        </authorList>
    </citation>
    <scope>IDENTIFICATION</scope>
</reference>
<protein>
    <submittedName>
        <fullName evidence="1">Uncharacterized protein</fullName>
    </submittedName>
</protein>
<evidence type="ECO:0000313" key="2">
    <source>
        <dbReference type="Proteomes" id="UP000694420"/>
    </source>
</evidence>